<evidence type="ECO:0008006" key="4">
    <source>
        <dbReference type="Google" id="ProtNLM"/>
    </source>
</evidence>
<evidence type="ECO:0000313" key="3">
    <source>
        <dbReference type="Proteomes" id="UP000177785"/>
    </source>
</evidence>
<keyword evidence="1" id="KW-0472">Membrane</keyword>
<dbReference type="EMBL" id="MHNL01000011">
    <property type="protein sequence ID" value="OGZ44964.1"/>
    <property type="molecule type" value="Genomic_DNA"/>
</dbReference>
<protein>
    <recommendedName>
        <fullName evidence="4">VanZ-like domain-containing protein</fullName>
    </recommendedName>
</protein>
<proteinExistence type="predicted"/>
<evidence type="ECO:0000256" key="1">
    <source>
        <dbReference type="SAM" id="Phobius"/>
    </source>
</evidence>
<sequence>MQLPSKKAIIAFFILIVAVHVAGLSYQWYHKLWWIDIVMHASGGFWVAMVVAYGYQLVAPQSHVSMPRWLYFSSLLGIAMIIGVVWEWGEFVSDALFFPTRFVFRMQLGLTDTMGDLLADLVGAAAYLGGRIYTRHKA</sequence>
<feature type="transmembrane region" description="Helical" evidence="1">
    <location>
        <begin position="69"/>
        <end position="88"/>
    </location>
</feature>
<name>A0A1G2G401_9BACT</name>
<gene>
    <name evidence="2" type="ORF">A2756_03805</name>
</gene>
<dbReference type="Pfam" id="PF09997">
    <property type="entry name" value="DUF2238"/>
    <property type="match status" value="1"/>
</dbReference>
<organism evidence="2 3">
    <name type="scientific">Candidatus Ryanbacteria bacterium RIFCSPHIGHO2_01_FULL_48_27</name>
    <dbReference type="NCBI Taxonomy" id="1802115"/>
    <lineage>
        <taxon>Bacteria</taxon>
        <taxon>Candidatus Ryaniibacteriota</taxon>
    </lineage>
</organism>
<dbReference type="Proteomes" id="UP000177785">
    <property type="component" value="Unassembled WGS sequence"/>
</dbReference>
<dbReference type="AlphaFoldDB" id="A0A1G2G401"/>
<dbReference type="InterPro" id="IPR014509">
    <property type="entry name" value="YjdF-like"/>
</dbReference>
<dbReference type="STRING" id="1802115.A2756_03805"/>
<feature type="transmembrane region" description="Helical" evidence="1">
    <location>
        <begin position="33"/>
        <end position="57"/>
    </location>
</feature>
<keyword evidence="1" id="KW-1133">Transmembrane helix</keyword>
<accession>A0A1G2G401</accession>
<evidence type="ECO:0000313" key="2">
    <source>
        <dbReference type="EMBL" id="OGZ44964.1"/>
    </source>
</evidence>
<feature type="transmembrane region" description="Helical" evidence="1">
    <location>
        <begin position="108"/>
        <end position="128"/>
    </location>
</feature>
<keyword evidence="1" id="KW-0812">Transmembrane</keyword>
<comment type="caution">
    <text evidence="2">The sequence shown here is derived from an EMBL/GenBank/DDBJ whole genome shotgun (WGS) entry which is preliminary data.</text>
</comment>
<reference evidence="2 3" key="1">
    <citation type="journal article" date="2016" name="Nat. Commun.">
        <title>Thousands of microbial genomes shed light on interconnected biogeochemical processes in an aquifer system.</title>
        <authorList>
            <person name="Anantharaman K."/>
            <person name="Brown C.T."/>
            <person name="Hug L.A."/>
            <person name="Sharon I."/>
            <person name="Castelle C.J."/>
            <person name="Probst A.J."/>
            <person name="Thomas B.C."/>
            <person name="Singh A."/>
            <person name="Wilkins M.J."/>
            <person name="Karaoz U."/>
            <person name="Brodie E.L."/>
            <person name="Williams K.H."/>
            <person name="Hubbard S.S."/>
            <person name="Banfield J.F."/>
        </authorList>
    </citation>
    <scope>NUCLEOTIDE SEQUENCE [LARGE SCALE GENOMIC DNA]</scope>
</reference>